<name>B9L516_THERP</name>
<dbReference type="RefSeq" id="WP_012642469.1">
    <property type="nucleotide sequence ID" value="NC_011961.1"/>
</dbReference>
<proteinExistence type="predicted"/>
<feature type="signal peptide" evidence="1">
    <location>
        <begin position="1"/>
        <end position="25"/>
    </location>
</feature>
<gene>
    <name evidence="2" type="ordered locus">trd_A0880</name>
</gene>
<protein>
    <recommendedName>
        <fullName evidence="4">Lipoprotein</fullName>
    </recommendedName>
</protein>
<dbReference type="KEGG" id="tro:trd_A0880"/>
<dbReference type="eggNOG" id="ENOG5030TGA">
    <property type="taxonomic scope" value="Bacteria"/>
</dbReference>
<keyword evidence="1" id="KW-0732">Signal</keyword>
<dbReference type="HOGENOM" id="CLU_692491_0_0_0"/>
<dbReference type="EMBL" id="CP001276">
    <property type="protein sequence ID" value="ACM06482.1"/>
    <property type="molecule type" value="Genomic_DNA"/>
</dbReference>
<keyword evidence="3" id="KW-1185">Reference proteome</keyword>
<dbReference type="OrthoDB" id="9840393at2"/>
<sequence>MDKALPVLLLAMVLLGACTAPVVQSQRPLPTPTPAAASVLTPDTNTEARPLDPIIGQLVLAMEVGNDEAPKDQRSAFPVNAKQLYLVVRASDMPAGARLTAVWLRGATEIGRSEREIRESIGGARWIALGFQSATPLPSGEYSVRLFLDDRFVDSVVFTVGSGRGSASDQTGLVFATDFSGSGTIQAMSEFPLGTTRVVAILTDVPPDLQEELWSRWSVNGSVLTELGPDELRTAFVRSFTLQRAEPLPPGLYSVQVFAGQQPIAEGSFLIAGVTPTPEAPVVGNAVVEDLRIVRAVEPGTGVPVGARVTQVRGPARLYVAVLVRDLQPSDVLEVVWERAGQEWNRQTVSGLTLPANWVSLPFDLPAESGGEPVEYSVSVLLNGTLAQRVPLTVLPGA</sequence>
<feature type="chain" id="PRO_5002886087" description="Lipoprotein" evidence="1">
    <location>
        <begin position="26"/>
        <end position="398"/>
    </location>
</feature>
<reference evidence="2 3" key="1">
    <citation type="journal article" date="2009" name="PLoS ONE">
        <title>Complete genome sequence of the aerobic CO-oxidizing thermophile Thermomicrobium roseum.</title>
        <authorList>
            <person name="Wu D."/>
            <person name="Raymond J."/>
            <person name="Wu M."/>
            <person name="Chatterji S."/>
            <person name="Ren Q."/>
            <person name="Graham J.E."/>
            <person name="Bryant D.A."/>
            <person name="Robb F."/>
            <person name="Colman A."/>
            <person name="Tallon L.J."/>
            <person name="Badger J.H."/>
            <person name="Madupu R."/>
            <person name="Ward N.L."/>
            <person name="Eisen J.A."/>
        </authorList>
    </citation>
    <scope>NUCLEOTIDE SEQUENCE [LARGE SCALE GENOMIC DNA]</scope>
    <source>
        <strain evidence="3">ATCC 27502 / DSM 5159 / P-2</strain>
        <plasmid evidence="2">unnamed</plasmid>
    </source>
</reference>
<dbReference type="Proteomes" id="UP000000447">
    <property type="component" value="Plasmid unnamed"/>
</dbReference>
<keyword evidence="2" id="KW-0614">Plasmid</keyword>
<geneLocation type="plasmid" evidence="3">
    <name>Tros</name>
</geneLocation>
<dbReference type="PROSITE" id="PS51257">
    <property type="entry name" value="PROKAR_LIPOPROTEIN"/>
    <property type="match status" value="1"/>
</dbReference>
<evidence type="ECO:0000313" key="2">
    <source>
        <dbReference type="EMBL" id="ACM06482.1"/>
    </source>
</evidence>
<evidence type="ECO:0000256" key="1">
    <source>
        <dbReference type="SAM" id="SignalP"/>
    </source>
</evidence>
<evidence type="ECO:0008006" key="4">
    <source>
        <dbReference type="Google" id="ProtNLM"/>
    </source>
</evidence>
<evidence type="ECO:0000313" key="3">
    <source>
        <dbReference type="Proteomes" id="UP000000447"/>
    </source>
</evidence>
<accession>B9L516</accession>
<dbReference type="AlphaFoldDB" id="B9L516"/>
<organism evidence="2 3">
    <name type="scientific">Thermomicrobium roseum (strain ATCC 27502 / DSM 5159 / P-2)</name>
    <dbReference type="NCBI Taxonomy" id="309801"/>
    <lineage>
        <taxon>Bacteria</taxon>
        <taxon>Pseudomonadati</taxon>
        <taxon>Thermomicrobiota</taxon>
        <taxon>Thermomicrobia</taxon>
        <taxon>Thermomicrobiales</taxon>
        <taxon>Thermomicrobiaceae</taxon>
        <taxon>Thermomicrobium</taxon>
    </lineage>
</organism>